<evidence type="ECO:0000256" key="1">
    <source>
        <dbReference type="SAM" id="MobiDB-lite"/>
    </source>
</evidence>
<dbReference type="EMBL" id="NBIV01000060">
    <property type="protein sequence ID" value="PXF45493.1"/>
    <property type="molecule type" value="Genomic_DNA"/>
</dbReference>
<dbReference type="AlphaFoldDB" id="A0A2V3ITP5"/>
<protein>
    <submittedName>
        <fullName evidence="2">Uncharacterized protein</fullName>
    </submittedName>
</protein>
<name>A0A2V3ITP5_9FLOR</name>
<organism evidence="2 3">
    <name type="scientific">Gracilariopsis chorda</name>
    <dbReference type="NCBI Taxonomy" id="448386"/>
    <lineage>
        <taxon>Eukaryota</taxon>
        <taxon>Rhodophyta</taxon>
        <taxon>Florideophyceae</taxon>
        <taxon>Rhodymeniophycidae</taxon>
        <taxon>Gracilariales</taxon>
        <taxon>Gracilariaceae</taxon>
        <taxon>Gracilariopsis</taxon>
    </lineage>
</organism>
<feature type="compositionally biased region" description="Polar residues" evidence="1">
    <location>
        <begin position="10"/>
        <end position="23"/>
    </location>
</feature>
<dbReference type="GO" id="GO:0006506">
    <property type="term" value="P:GPI anchor biosynthetic process"/>
    <property type="evidence" value="ECO:0007669"/>
    <property type="project" value="InterPro"/>
</dbReference>
<evidence type="ECO:0000313" key="3">
    <source>
        <dbReference type="Proteomes" id="UP000247409"/>
    </source>
</evidence>
<dbReference type="GO" id="GO:0000139">
    <property type="term" value="C:Golgi membrane"/>
    <property type="evidence" value="ECO:0007669"/>
    <property type="project" value="InterPro"/>
</dbReference>
<feature type="region of interest" description="Disordered" evidence="1">
    <location>
        <begin position="1"/>
        <end position="28"/>
    </location>
</feature>
<accession>A0A2V3ITP5</accession>
<dbReference type="OrthoDB" id="2016523at2759"/>
<reference evidence="2 3" key="1">
    <citation type="journal article" date="2018" name="Mol. Biol. Evol.">
        <title>Analysis of the draft genome of the red seaweed Gracilariopsis chorda provides insights into genome size evolution in Rhodophyta.</title>
        <authorList>
            <person name="Lee J."/>
            <person name="Yang E.C."/>
            <person name="Graf L."/>
            <person name="Yang J.H."/>
            <person name="Qiu H."/>
            <person name="Zel Zion U."/>
            <person name="Chan C.X."/>
            <person name="Stephens T.G."/>
            <person name="Weber A.P.M."/>
            <person name="Boo G.H."/>
            <person name="Boo S.M."/>
            <person name="Kim K.M."/>
            <person name="Shin Y."/>
            <person name="Jung M."/>
            <person name="Lee S.J."/>
            <person name="Yim H.S."/>
            <person name="Lee J.H."/>
            <person name="Bhattacharya D."/>
            <person name="Yoon H.S."/>
        </authorList>
    </citation>
    <scope>NUCLEOTIDE SEQUENCE [LARGE SCALE GENOMIC DNA]</scope>
    <source>
        <strain evidence="2 3">SKKU-2015</strain>
        <tissue evidence="2">Whole body</tissue>
    </source>
</reference>
<dbReference type="PANTHER" id="PTHR31410">
    <property type="entry name" value="TRANSMEMBRANE PROTEIN 246"/>
    <property type="match status" value="1"/>
</dbReference>
<evidence type="ECO:0000313" key="2">
    <source>
        <dbReference type="EMBL" id="PXF45493.1"/>
    </source>
</evidence>
<dbReference type="Proteomes" id="UP000247409">
    <property type="component" value="Unassembled WGS sequence"/>
</dbReference>
<comment type="caution">
    <text evidence="2">The sequence shown here is derived from an EMBL/GenBank/DDBJ whole genome shotgun (WGS) entry which is preliminary data.</text>
</comment>
<dbReference type="PANTHER" id="PTHR31410:SF1">
    <property type="entry name" value="POST-GPI ATTACHMENT TO PROTEINS FACTOR 4"/>
    <property type="match status" value="1"/>
</dbReference>
<dbReference type="GO" id="GO:0016757">
    <property type="term" value="F:glycosyltransferase activity"/>
    <property type="evidence" value="ECO:0007669"/>
    <property type="project" value="InterPro"/>
</dbReference>
<sequence>MVSALRRRANATSSDPAEATSDSRSQRVRAADLSTPKCILPLLPPLTLVLLFLLRSRSDSSVGNVLTSSSPCDDESTISSAVLPTESYTPPKFSARGVACMPTVTRMREGRQVEYVSNAVKSWRLATNASLDLRQLTVFDMDKHPTAEPSWLQKVFQPGFKELPTWLRLEVRDGKITPPRKFTLGDDEQRVHWRSKEALDYAEVLQRCAEGTDVDYIIIVQDDVLFRSEMQHVLHWCDEHLEDAFVTNANGRLKAVRKCSASLFDLTNEKEDGHELRSSNMVARVWKRETVESMVRYFRANFDEAPVDWLADRRCKNQRRRTVVMEPNPVRHRGSVSSFAANAREGTIT</sequence>
<gene>
    <name evidence="2" type="ORF">BWQ96_04791</name>
</gene>
<keyword evidence="3" id="KW-1185">Reference proteome</keyword>
<dbReference type="InterPro" id="IPR029675">
    <property type="entry name" value="PGAP4"/>
</dbReference>
<proteinExistence type="predicted"/>